<gene>
    <name evidence="6" type="primary">leuD</name>
    <name evidence="8" type="ordered locus">Kcr_0191</name>
</gene>
<dbReference type="CDD" id="cd01577">
    <property type="entry name" value="IPMI_Swivel"/>
    <property type="match status" value="1"/>
</dbReference>
<dbReference type="HOGENOM" id="CLU_081378_1_1_2"/>
<evidence type="ECO:0000256" key="2">
    <source>
        <dbReference type="ARBA" id="ARBA00022430"/>
    </source>
</evidence>
<dbReference type="InterPro" id="IPR000573">
    <property type="entry name" value="AconitaseA/IPMdHydase_ssu_swvl"/>
</dbReference>
<sequence length="165" mass="18600">MIRGRAIKYPDNVDTDVIIPARYLKHGSDPEILRGHAMEDLDPLFHQKVRERRIIVAGRNFGCGSSREQAVLALKYSGIELIIAQSFARIFFRNSINLGLPVMEVPEASIIEDNEYLEADLEKGRVYLPERGIELIGTKIPEFMMSILRAGGIVPYLRGMRGCRG</sequence>
<keyword evidence="3 6" id="KW-0028">Amino-acid biosynthesis</keyword>
<evidence type="ECO:0000256" key="5">
    <source>
        <dbReference type="ARBA" id="ARBA00023304"/>
    </source>
</evidence>
<dbReference type="PhylomeDB" id="B1L3C2"/>
<organism evidence="8 9">
    <name type="scientific">Korarchaeum cryptofilum (strain OPF8)</name>
    <dbReference type="NCBI Taxonomy" id="374847"/>
    <lineage>
        <taxon>Archaea</taxon>
        <taxon>Thermoproteota</taxon>
        <taxon>Candidatus Korarchaeia</taxon>
        <taxon>Candidatus Korarchaeales</taxon>
        <taxon>Candidatus Korarchaeaceae</taxon>
        <taxon>Candidatus Korarchaeum</taxon>
    </lineage>
</organism>
<protein>
    <recommendedName>
        <fullName evidence="6">3-isopropylmalate dehydratase small subunit</fullName>
        <ecNumber evidence="6">4.2.1.33</ecNumber>
    </recommendedName>
    <alternativeName>
        <fullName evidence="6">Alpha-IPM isomerase</fullName>
        <shortName evidence="6">IPMI</shortName>
    </alternativeName>
    <alternativeName>
        <fullName evidence="6">Isopropylmalate isomerase</fullName>
    </alternativeName>
</protein>
<dbReference type="FunCoup" id="B1L3C2">
    <property type="interactions" value="78"/>
</dbReference>
<dbReference type="UniPathway" id="UPA00048">
    <property type="reaction ID" value="UER00071"/>
</dbReference>
<dbReference type="Pfam" id="PF00694">
    <property type="entry name" value="Aconitase_C"/>
    <property type="match status" value="1"/>
</dbReference>
<dbReference type="InterPro" id="IPR050075">
    <property type="entry name" value="LeuD"/>
</dbReference>
<evidence type="ECO:0000313" key="9">
    <source>
        <dbReference type="Proteomes" id="UP000001686"/>
    </source>
</evidence>
<comment type="similarity">
    <text evidence="1 6">Belongs to the LeuD family. LeuD type 2 subfamily.</text>
</comment>
<dbReference type="AlphaFoldDB" id="B1L3C2"/>
<evidence type="ECO:0000256" key="4">
    <source>
        <dbReference type="ARBA" id="ARBA00023239"/>
    </source>
</evidence>
<dbReference type="SUPFAM" id="SSF52016">
    <property type="entry name" value="LeuD/IlvD-like"/>
    <property type="match status" value="1"/>
</dbReference>
<comment type="function">
    <text evidence="6">Catalyzes the isomerization between 2-isopropylmalate and 3-isopropylmalate, via the formation of 2-isopropylmaleate.</text>
</comment>
<comment type="subunit">
    <text evidence="6">Heterodimer of LeuC and LeuD.</text>
</comment>
<keyword evidence="9" id="KW-1185">Reference proteome</keyword>
<keyword evidence="5 6" id="KW-0100">Branched-chain amino acid biosynthesis</keyword>
<dbReference type="EC" id="4.2.1.33" evidence="6"/>
<keyword evidence="4 6" id="KW-0456">Lyase</keyword>
<dbReference type="InterPro" id="IPR033940">
    <property type="entry name" value="IPMI_Swivel"/>
</dbReference>
<reference evidence="8 9" key="1">
    <citation type="journal article" date="2008" name="Proc. Natl. Acad. Sci. U.S.A.">
        <title>A korarchaeal genome reveals new insights into the evolution of the Archaea.</title>
        <authorList>
            <person name="Elkins J.G."/>
            <person name="Podar M."/>
            <person name="Graham D.E."/>
            <person name="Makarova K.S."/>
            <person name="Wolf Y."/>
            <person name="Randau L."/>
            <person name="Hedlund B.P."/>
            <person name="Brochier-Armanet C."/>
            <person name="Kunin V."/>
            <person name="Anderson I."/>
            <person name="Lapidus A."/>
            <person name="Goltsman E."/>
            <person name="Barry K."/>
            <person name="Koonin E.V."/>
            <person name="Hugenholtz P."/>
            <person name="Kyrpides N."/>
            <person name="Wanner G."/>
            <person name="Richardson P."/>
            <person name="Keller M."/>
            <person name="Stetter K.O."/>
        </authorList>
    </citation>
    <scope>NUCLEOTIDE SEQUENCE [LARGE SCALE GENOMIC DNA]</scope>
    <source>
        <strain evidence="9">OPF8</strain>
    </source>
</reference>
<evidence type="ECO:0000313" key="8">
    <source>
        <dbReference type="EMBL" id="ACB06951.1"/>
    </source>
</evidence>
<dbReference type="NCBIfam" id="TIGR02087">
    <property type="entry name" value="LEUD_arch"/>
    <property type="match status" value="1"/>
</dbReference>
<keyword evidence="2 6" id="KW-0432">Leucine biosynthesis</keyword>
<dbReference type="KEGG" id="kcr:Kcr_0191"/>
<evidence type="ECO:0000256" key="3">
    <source>
        <dbReference type="ARBA" id="ARBA00022605"/>
    </source>
</evidence>
<dbReference type="GO" id="GO:0003861">
    <property type="term" value="F:3-isopropylmalate dehydratase activity"/>
    <property type="evidence" value="ECO:0000318"/>
    <property type="project" value="GO_Central"/>
</dbReference>
<dbReference type="HAMAP" id="MF_01032">
    <property type="entry name" value="LeuD_type2"/>
    <property type="match status" value="1"/>
</dbReference>
<feature type="domain" description="Aconitase A/isopropylmalate dehydratase small subunit swivel" evidence="7">
    <location>
        <begin position="45"/>
        <end position="103"/>
    </location>
</feature>
<dbReference type="EMBL" id="CP000968">
    <property type="protein sequence ID" value="ACB06951.1"/>
    <property type="molecule type" value="Genomic_DNA"/>
</dbReference>
<evidence type="ECO:0000256" key="6">
    <source>
        <dbReference type="HAMAP-Rule" id="MF_01032"/>
    </source>
</evidence>
<dbReference type="PANTHER" id="PTHR43345:SF2">
    <property type="entry name" value="3-ISOPROPYLMALATE DEHYDRATASE SMALL SUBUNIT 1"/>
    <property type="match status" value="1"/>
</dbReference>
<dbReference type="GeneID" id="6093480"/>
<dbReference type="STRING" id="374847.Kcr_0191"/>
<comment type="catalytic activity">
    <reaction evidence="6">
        <text>(2R,3S)-3-isopropylmalate = (2S)-2-isopropylmalate</text>
        <dbReference type="Rhea" id="RHEA:32287"/>
        <dbReference type="ChEBI" id="CHEBI:1178"/>
        <dbReference type="ChEBI" id="CHEBI:35121"/>
        <dbReference type="EC" id="4.2.1.33"/>
    </reaction>
</comment>
<proteinExistence type="inferred from homology"/>
<dbReference type="EnsemblBacteria" id="ACB06951">
    <property type="protein sequence ID" value="ACB06951"/>
    <property type="gene ID" value="Kcr_0191"/>
</dbReference>
<dbReference type="eggNOG" id="arCOG02230">
    <property type="taxonomic scope" value="Archaea"/>
</dbReference>
<dbReference type="Proteomes" id="UP000001686">
    <property type="component" value="Chromosome"/>
</dbReference>
<dbReference type="RefSeq" id="WP_012308848.1">
    <property type="nucleotide sequence ID" value="NC_010482.1"/>
</dbReference>
<comment type="pathway">
    <text evidence="6">Amino-acid biosynthesis; L-leucine biosynthesis; L-leucine from 3-methyl-2-oxobutanoate: step 2/4.</text>
</comment>
<dbReference type="InParanoid" id="B1L3C2"/>
<dbReference type="Gene3D" id="3.20.19.10">
    <property type="entry name" value="Aconitase, domain 4"/>
    <property type="match status" value="1"/>
</dbReference>
<dbReference type="InterPro" id="IPR015928">
    <property type="entry name" value="Aconitase/3IPM_dehydase_swvl"/>
</dbReference>
<evidence type="ECO:0000256" key="1">
    <source>
        <dbReference type="ARBA" id="ARBA00009869"/>
    </source>
</evidence>
<evidence type="ECO:0000259" key="7">
    <source>
        <dbReference type="Pfam" id="PF00694"/>
    </source>
</evidence>
<dbReference type="PANTHER" id="PTHR43345">
    <property type="entry name" value="3-ISOPROPYLMALATE DEHYDRATASE SMALL SUBUNIT 2-RELATED-RELATED"/>
    <property type="match status" value="1"/>
</dbReference>
<dbReference type="GO" id="GO:0009098">
    <property type="term" value="P:L-leucine biosynthetic process"/>
    <property type="evidence" value="ECO:0000318"/>
    <property type="project" value="GO_Central"/>
</dbReference>
<dbReference type="InterPro" id="IPR011827">
    <property type="entry name" value="LeuD_type2/HacB/DmdB"/>
</dbReference>
<accession>B1L3C2</accession>
<name>B1L3C2_KORCO</name>